<comment type="caution">
    <text evidence="2">The sequence shown here is derived from an EMBL/GenBank/DDBJ whole genome shotgun (WGS) entry which is preliminary data.</text>
</comment>
<reference evidence="2 3" key="1">
    <citation type="submission" date="2017-01" db="EMBL/GenBank/DDBJ databases">
        <authorList>
            <person name="Varghese N."/>
            <person name="Submissions S."/>
        </authorList>
    </citation>
    <scope>NUCLEOTIDE SEQUENCE [LARGE SCALE GENOMIC DNA]</scope>
    <source>
        <strain evidence="2 3">DSM 44280</strain>
    </source>
</reference>
<gene>
    <name evidence="2" type="ORF">SAMN05421802_1173</name>
</gene>
<dbReference type="EMBL" id="FTMH01000017">
    <property type="protein sequence ID" value="SIQ51657.1"/>
    <property type="molecule type" value="Genomic_DNA"/>
</dbReference>
<organism evidence="2 3">
    <name type="scientific">Corynebacterium afermentans</name>
    <dbReference type="NCBI Taxonomy" id="38286"/>
    <lineage>
        <taxon>Bacteria</taxon>
        <taxon>Bacillati</taxon>
        <taxon>Actinomycetota</taxon>
        <taxon>Actinomycetes</taxon>
        <taxon>Mycobacteriales</taxon>
        <taxon>Corynebacteriaceae</taxon>
        <taxon>Corynebacterium</taxon>
    </lineage>
</organism>
<evidence type="ECO:0000313" key="2">
    <source>
        <dbReference type="EMBL" id="SIQ51657.1"/>
    </source>
</evidence>
<dbReference type="AlphaFoldDB" id="A0A9X8WIY5"/>
<evidence type="ECO:0008006" key="4">
    <source>
        <dbReference type="Google" id="ProtNLM"/>
    </source>
</evidence>
<sequence length="323" mass="36123">MGTFRTMTDHNDEQEYDHNQPSQPQPGTDHARSARLEQWLRDIVWNSYDPSVFASVPKPNLGFDAKSILPDMDPTINASILASIPGTPSLAEAVNSKLAATMRSVAKKVEATLDLGDVLDAATSSAESYIGKAFKLDDPLPFLERFHNDFLVAYGSFFLASGRVENLLADLCDVEFSRDEHFGATIEAQQKVSTMREAIAKRSECETCRETARGLEEALKIRNMLVHGDWTIGKDIASEKEAARYSMLRFMLPHSLVIKRKPMRDNDFEKKVAKWKKRGNLDQADILSAQSVSLGLVESFTEKFVGAGDVLEAELQKHRRERS</sequence>
<accession>A0A9X8WIY5</accession>
<protein>
    <recommendedName>
        <fullName evidence="4">Apea-like HEPN domain-containing protein</fullName>
    </recommendedName>
</protein>
<feature type="compositionally biased region" description="Basic and acidic residues" evidence="1">
    <location>
        <begin position="7"/>
        <end position="18"/>
    </location>
</feature>
<evidence type="ECO:0000256" key="1">
    <source>
        <dbReference type="SAM" id="MobiDB-lite"/>
    </source>
</evidence>
<dbReference type="Proteomes" id="UP000185547">
    <property type="component" value="Unassembled WGS sequence"/>
</dbReference>
<keyword evidence="3" id="KW-1185">Reference proteome</keyword>
<feature type="region of interest" description="Disordered" evidence="1">
    <location>
        <begin position="1"/>
        <end position="32"/>
    </location>
</feature>
<name>A0A9X8WIY5_9CORY</name>
<evidence type="ECO:0000313" key="3">
    <source>
        <dbReference type="Proteomes" id="UP000185547"/>
    </source>
</evidence>
<proteinExistence type="predicted"/>